<dbReference type="OrthoDB" id="581589at2"/>
<dbReference type="AlphaFoldDB" id="A0A2P5SZ42"/>
<accession>A0A2P5SZ42</accession>
<sequence length="274" mass="31959">MDLKMIRSSKQQIDFFIADEVEISGFRDDISSMEYPFFALRGGDKKIRKYETENVIIKIKPNVDGVATIFDKDIWIYSISKLQAAINNNSPISRTITFTPYDFFITTNREKGGRAYSDFKKSLSKLAGTRIETNVIYSDSKRELVGFGLIDSWRIIDEKRGKLSIGMVEITLPNWLYQALHKKKILKISPDYFSIRKAIDRRIYEIARKHCGNQEKFSISLKNLHLKTGSTSLLKMFRYNFKKLVKVNNLPNYTILYDEKTDIVMFSKRVELNR</sequence>
<dbReference type="EMBL" id="PDKT01000012">
    <property type="protein sequence ID" value="PPI87617.1"/>
    <property type="molecule type" value="Genomic_DNA"/>
</dbReference>
<proteinExistence type="predicted"/>
<dbReference type="Pfam" id="PF10134">
    <property type="entry name" value="RPA"/>
    <property type="match status" value="1"/>
</dbReference>
<geneLocation type="plasmid" evidence="1">
    <name>pSOE4</name>
</geneLocation>
<evidence type="ECO:0000313" key="1">
    <source>
        <dbReference type="EMBL" id="PPI87617.1"/>
    </source>
</evidence>
<dbReference type="Proteomes" id="UP000296153">
    <property type="component" value="Plasmid pSOE4"/>
</dbReference>
<keyword evidence="1" id="KW-0614">Plasmid</keyword>
<organism evidence="1">
    <name type="scientific">Candidatus Pantoea edessiphila</name>
    <dbReference type="NCBI Taxonomy" id="2044610"/>
    <lineage>
        <taxon>Bacteria</taxon>
        <taxon>Pseudomonadati</taxon>
        <taxon>Pseudomonadota</taxon>
        <taxon>Gammaproteobacteria</taxon>
        <taxon>Enterobacterales</taxon>
        <taxon>Erwiniaceae</taxon>
        <taxon>Pantoea</taxon>
    </lineage>
</organism>
<gene>
    <name evidence="1" type="ORF">CRV12_03740</name>
</gene>
<reference evidence="1" key="1">
    <citation type="journal article" date="2018" name="Genome Biol. Evol.">
        <title>Cladogenesis and Genomic Streamlining in Extracellular Endosymbionts of Tropical Stink Bugs.</title>
        <authorList>
            <person name="Otero-Bravo A."/>
            <person name="Goffredi S."/>
            <person name="Sabree Z.L."/>
        </authorList>
    </citation>
    <scope>NUCLEOTIDE SEQUENCE [LARGE SCALE GENOMIC DNA]</scope>
    <source>
        <strain evidence="1">SoEE</strain>
        <plasmid evidence="1">pSOE4</plasmid>
    </source>
</reference>
<name>A0A2P5SZ42_9GAMM</name>
<dbReference type="InterPro" id="IPR018777">
    <property type="entry name" value="Replication_initiator_prot_A"/>
</dbReference>
<protein>
    <submittedName>
        <fullName evidence="1">RepB family plasmid replication initiator protein</fullName>
    </submittedName>
</protein>
<comment type="caution">
    <text evidence="1">The sequence shown here is derived from an EMBL/GenBank/DDBJ whole genome shotgun (WGS) entry which is preliminary data.</text>
</comment>